<evidence type="ECO:0000256" key="1">
    <source>
        <dbReference type="SAM" id="Phobius"/>
    </source>
</evidence>
<keyword evidence="1" id="KW-0812">Transmembrane</keyword>
<feature type="transmembrane region" description="Helical" evidence="1">
    <location>
        <begin position="191"/>
        <end position="220"/>
    </location>
</feature>
<sequence length="231" mass="23923">MSPLAAAIAYEPPTISKAWAAFLAHIPTILLIWVATIVLSVIGFVASLALTALGVGLTSSGAGGEAASSVAAVLGNLVQLPFTILSNLVGVLFVAVPAMYYASGEIIGTEPALRVLLHRPVRYLLAGVLFTVVAAIGFVFCILPGIAVTLVMPVYVNKVFLTDGPILDAFSSSFQAVYGSAKGRTFAGIQLIAWLLVLVVTIFTCGLGSLVAVPVATFYIQNAAYHQGVLS</sequence>
<proteinExistence type="predicted"/>
<evidence type="ECO:0008006" key="4">
    <source>
        <dbReference type="Google" id="ProtNLM"/>
    </source>
</evidence>
<feature type="transmembrane region" description="Helical" evidence="1">
    <location>
        <begin position="77"/>
        <end position="102"/>
    </location>
</feature>
<gene>
    <name evidence="2" type="ORF">VB739_15250</name>
</gene>
<name>A0ABU5SZG2_9CYAN</name>
<dbReference type="RefSeq" id="WP_323357869.1">
    <property type="nucleotide sequence ID" value="NZ_JAYGHY010000078.1"/>
</dbReference>
<dbReference type="Proteomes" id="UP001302329">
    <property type="component" value="Unassembled WGS sequence"/>
</dbReference>
<organism evidence="2 3">
    <name type="scientific">Cyanobium gracile UHCC 0281</name>
    <dbReference type="NCBI Taxonomy" id="3110309"/>
    <lineage>
        <taxon>Bacteria</taxon>
        <taxon>Bacillati</taxon>
        <taxon>Cyanobacteriota</taxon>
        <taxon>Cyanophyceae</taxon>
        <taxon>Synechococcales</taxon>
        <taxon>Prochlorococcaceae</taxon>
        <taxon>Cyanobium</taxon>
    </lineage>
</organism>
<reference evidence="2 3" key="1">
    <citation type="submission" date="2023-12" db="EMBL/GenBank/DDBJ databases">
        <title>Baltic Sea Cyanobacteria.</title>
        <authorList>
            <person name="Delbaje E."/>
            <person name="Fewer D.P."/>
            <person name="Shishido T.K."/>
        </authorList>
    </citation>
    <scope>NUCLEOTIDE SEQUENCE [LARGE SCALE GENOMIC DNA]</scope>
    <source>
        <strain evidence="2 3">UHCC 0281</strain>
    </source>
</reference>
<dbReference type="EMBL" id="JAYGHY010000078">
    <property type="protein sequence ID" value="MEA5443914.1"/>
    <property type="molecule type" value="Genomic_DNA"/>
</dbReference>
<keyword evidence="3" id="KW-1185">Reference proteome</keyword>
<keyword evidence="1" id="KW-0472">Membrane</keyword>
<keyword evidence="1" id="KW-1133">Transmembrane helix</keyword>
<protein>
    <recommendedName>
        <fullName evidence="4">Integral membrane protein</fullName>
    </recommendedName>
</protein>
<feature type="transmembrane region" description="Helical" evidence="1">
    <location>
        <begin position="30"/>
        <end position="57"/>
    </location>
</feature>
<evidence type="ECO:0000313" key="3">
    <source>
        <dbReference type="Proteomes" id="UP001302329"/>
    </source>
</evidence>
<comment type="caution">
    <text evidence="2">The sequence shown here is derived from an EMBL/GenBank/DDBJ whole genome shotgun (WGS) entry which is preliminary data.</text>
</comment>
<feature type="transmembrane region" description="Helical" evidence="1">
    <location>
        <begin position="123"/>
        <end position="156"/>
    </location>
</feature>
<accession>A0ABU5SZG2</accession>
<evidence type="ECO:0000313" key="2">
    <source>
        <dbReference type="EMBL" id="MEA5443914.1"/>
    </source>
</evidence>